<protein>
    <submittedName>
        <fullName evidence="1">Sulfatase-like hydrolase/transferase</fullName>
    </submittedName>
</protein>
<proteinExistence type="predicted"/>
<dbReference type="InterPro" id="IPR017850">
    <property type="entry name" value="Alkaline_phosphatase_core_sf"/>
</dbReference>
<reference evidence="1" key="1">
    <citation type="submission" date="2022-06" db="EMBL/GenBank/DDBJ databases">
        <title>Alkalimarinus sp. nov., isolated from gut of a Alitta virens.</title>
        <authorList>
            <person name="Yang A.I."/>
            <person name="Shin N.-R."/>
        </authorList>
    </citation>
    <scope>NUCLEOTIDE SEQUENCE</scope>
    <source>
        <strain evidence="1">A2M4</strain>
    </source>
</reference>
<evidence type="ECO:0000313" key="2">
    <source>
        <dbReference type="Proteomes" id="UP001163739"/>
    </source>
</evidence>
<gene>
    <name evidence="1" type="ORF">NKI27_01055</name>
</gene>
<dbReference type="Gene3D" id="3.40.720.10">
    <property type="entry name" value="Alkaline Phosphatase, subunit A"/>
    <property type="match status" value="1"/>
</dbReference>
<dbReference type="SUPFAM" id="SSF53649">
    <property type="entry name" value="Alkaline phosphatase-like"/>
    <property type="match status" value="1"/>
</dbReference>
<dbReference type="Proteomes" id="UP001163739">
    <property type="component" value="Chromosome"/>
</dbReference>
<dbReference type="EMBL" id="CP100390">
    <property type="protein sequence ID" value="UZE96364.1"/>
    <property type="molecule type" value="Genomic_DNA"/>
</dbReference>
<dbReference type="RefSeq" id="WP_265047849.1">
    <property type="nucleotide sequence ID" value="NZ_CP100390.1"/>
</dbReference>
<name>A0ABY6N2Z2_9ALTE</name>
<organism evidence="1 2">
    <name type="scientific">Alkalimarinus alittae</name>
    <dbReference type="NCBI Taxonomy" id="2961619"/>
    <lineage>
        <taxon>Bacteria</taxon>
        <taxon>Pseudomonadati</taxon>
        <taxon>Pseudomonadota</taxon>
        <taxon>Gammaproteobacteria</taxon>
        <taxon>Alteromonadales</taxon>
        <taxon>Alteromonadaceae</taxon>
        <taxon>Alkalimarinus</taxon>
    </lineage>
</organism>
<keyword evidence="2" id="KW-1185">Reference proteome</keyword>
<accession>A0ABY6N2Z2</accession>
<evidence type="ECO:0000313" key="1">
    <source>
        <dbReference type="EMBL" id="UZE96364.1"/>
    </source>
</evidence>
<sequence length="99" mass="10514">MDWFFSGLSSLSAAEGLDRSILPIADPTPTVSTTLDVRNATPPPRFVVEPPKDAPNVLIVLIDDLGFAGTSAFGGPVSTPTFDQIAGQGLRLYTTEHTR</sequence>